<comment type="caution">
    <text evidence="1">The sequence shown here is derived from an EMBL/GenBank/DDBJ whole genome shotgun (WGS) entry which is preliminary data.</text>
</comment>
<protein>
    <submittedName>
        <fullName evidence="1">Uncharacterized protein</fullName>
    </submittedName>
</protein>
<proteinExistence type="predicted"/>
<reference evidence="1 2" key="1">
    <citation type="journal article" date="2022" name="bioRxiv">
        <title>The genome of the oomycete Peronosclerospora sorghi, a cosmopolitan pathogen of maize and sorghum, is inflated with dispersed pseudogenes.</title>
        <authorList>
            <person name="Fletcher K."/>
            <person name="Martin F."/>
            <person name="Isakeit T."/>
            <person name="Cavanaugh K."/>
            <person name="Magill C."/>
            <person name="Michelmore R."/>
        </authorList>
    </citation>
    <scope>NUCLEOTIDE SEQUENCE [LARGE SCALE GENOMIC DNA]</scope>
    <source>
        <strain evidence="1">P6</strain>
    </source>
</reference>
<keyword evidence="2" id="KW-1185">Reference proteome</keyword>
<dbReference type="Proteomes" id="UP001163321">
    <property type="component" value="Chromosome 7"/>
</dbReference>
<sequence>MLDIWAHELNNNEASSLVIFPVVYSTFQTYLRNPKLLPLPTEPPKPLLSSAVSQPCDDTLPLVLIMALEILDNTQKERSAHAKPGGHTRGLSWTNTQEETSVHANCGGNIP</sequence>
<accession>A0ACC0VR61</accession>
<evidence type="ECO:0000313" key="1">
    <source>
        <dbReference type="EMBL" id="KAI9908978.1"/>
    </source>
</evidence>
<gene>
    <name evidence="1" type="ORF">PsorP6_014721</name>
</gene>
<dbReference type="EMBL" id="CM047586">
    <property type="protein sequence ID" value="KAI9908978.1"/>
    <property type="molecule type" value="Genomic_DNA"/>
</dbReference>
<organism evidence="1 2">
    <name type="scientific">Peronosclerospora sorghi</name>
    <dbReference type="NCBI Taxonomy" id="230839"/>
    <lineage>
        <taxon>Eukaryota</taxon>
        <taxon>Sar</taxon>
        <taxon>Stramenopiles</taxon>
        <taxon>Oomycota</taxon>
        <taxon>Peronosporomycetes</taxon>
        <taxon>Peronosporales</taxon>
        <taxon>Peronosporaceae</taxon>
        <taxon>Peronosclerospora</taxon>
    </lineage>
</organism>
<name>A0ACC0VR61_9STRA</name>
<evidence type="ECO:0000313" key="2">
    <source>
        <dbReference type="Proteomes" id="UP001163321"/>
    </source>
</evidence>